<organism evidence="2 3">
    <name type="scientific">Chryseobacterium indologenes</name>
    <name type="common">Flavobacterium indologenes</name>
    <dbReference type="NCBI Taxonomy" id="253"/>
    <lineage>
        <taxon>Bacteria</taxon>
        <taxon>Pseudomonadati</taxon>
        <taxon>Bacteroidota</taxon>
        <taxon>Flavobacteriia</taxon>
        <taxon>Flavobacteriales</taxon>
        <taxon>Weeksellaceae</taxon>
        <taxon>Chryseobacterium group</taxon>
        <taxon>Chryseobacterium</taxon>
    </lineage>
</organism>
<dbReference type="Proteomes" id="UP000269015">
    <property type="component" value="Chromosome"/>
</dbReference>
<sequence>MDKEDAEKFYDQIKNLYNNPKIPQQNMQNPVTEIPSMVIFEQLEQLGKLRENGVLTDTEFTEQKRKLLDQLK</sequence>
<accession>A0AAD0Z0D2</accession>
<dbReference type="EMBL" id="CP033930">
    <property type="protein sequence ID" value="AZB20437.1"/>
    <property type="molecule type" value="Genomic_DNA"/>
</dbReference>
<feature type="domain" description="SHOCT" evidence="1">
    <location>
        <begin position="41"/>
        <end position="68"/>
    </location>
</feature>
<proteinExistence type="predicted"/>
<dbReference type="AlphaFoldDB" id="A0AAD0Z0D2"/>
<reference evidence="2 3" key="1">
    <citation type="submission" date="2018-11" db="EMBL/GenBank/DDBJ databases">
        <title>Proposal to divide the Flavobacteriaceae and reorganize its genera based on Amino Acid Identity values calculated from whole genome sequences.</title>
        <authorList>
            <person name="Nicholson A.C."/>
            <person name="Gulvik C.A."/>
            <person name="Whitney A.M."/>
            <person name="Humrighouse B.W."/>
            <person name="Bell M."/>
            <person name="Holmes B."/>
            <person name="Steigerwalt A.G."/>
            <person name="Villarma A."/>
            <person name="Sheth M."/>
            <person name="Batra D."/>
            <person name="Pryor J."/>
            <person name="Bernardet J.-F."/>
            <person name="Hugo C."/>
            <person name="Kampfer P."/>
            <person name="Newman J."/>
            <person name="McQuiston J.R."/>
        </authorList>
    </citation>
    <scope>NUCLEOTIDE SEQUENCE [LARGE SCALE GENOMIC DNA]</scope>
    <source>
        <strain evidence="2 3">H5559</strain>
    </source>
</reference>
<evidence type="ECO:0000259" key="1">
    <source>
        <dbReference type="Pfam" id="PF09851"/>
    </source>
</evidence>
<evidence type="ECO:0000313" key="2">
    <source>
        <dbReference type="EMBL" id="AZB20437.1"/>
    </source>
</evidence>
<name>A0AAD0Z0D2_CHRID</name>
<evidence type="ECO:0000313" key="3">
    <source>
        <dbReference type="Proteomes" id="UP000269015"/>
    </source>
</evidence>
<dbReference type="InterPro" id="IPR018649">
    <property type="entry name" value="SHOCT"/>
</dbReference>
<dbReference type="Pfam" id="PF09851">
    <property type="entry name" value="SHOCT"/>
    <property type="match status" value="1"/>
</dbReference>
<protein>
    <submittedName>
        <fullName evidence="2">SHOCT domain-containing protein</fullName>
    </submittedName>
</protein>
<gene>
    <name evidence="2" type="ORF">EG352_04585</name>
</gene>